<keyword evidence="3" id="KW-0378">Hydrolase</keyword>
<dbReference type="PANTHER" id="PTHR20854:SF4">
    <property type="entry name" value="INOSITOL-1-MONOPHOSPHATASE-RELATED"/>
    <property type="match status" value="1"/>
</dbReference>
<dbReference type="PRINTS" id="PR00377">
    <property type="entry name" value="IMPHPHTASES"/>
</dbReference>
<reference evidence="6" key="1">
    <citation type="journal article" date="2021" name="PeerJ">
        <title>Extensive microbial diversity within the chicken gut microbiome revealed by metagenomics and culture.</title>
        <authorList>
            <person name="Gilroy R."/>
            <person name="Ravi A."/>
            <person name="Getino M."/>
            <person name="Pursley I."/>
            <person name="Horton D.L."/>
            <person name="Alikhan N.F."/>
            <person name="Baker D."/>
            <person name="Gharbi K."/>
            <person name="Hall N."/>
            <person name="Watson M."/>
            <person name="Adriaenssens E.M."/>
            <person name="Foster-Nyarko E."/>
            <person name="Jarju S."/>
            <person name="Secka A."/>
            <person name="Antonio M."/>
            <person name="Oren A."/>
            <person name="Chaudhuri R.R."/>
            <person name="La Ragione R."/>
            <person name="Hildebrand F."/>
            <person name="Pallen M.J."/>
        </authorList>
    </citation>
    <scope>NUCLEOTIDE SEQUENCE</scope>
    <source>
        <strain evidence="6">CHK169-4300</strain>
    </source>
</reference>
<evidence type="ECO:0000313" key="6">
    <source>
        <dbReference type="EMBL" id="HIZ70576.1"/>
    </source>
</evidence>
<gene>
    <name evidence="6" type="ORF">H9808_02270</name>
</gene>
<feature type="binding site" evidence="5">
    <location>
        <position position="92"/>
    </location>
    <ligand>
        <name>Mg(2+)</name>
        <dbReference type="ChEBI" id="CHEBI:18420"/>
        <label>1</label>
        <note>catalytic</note>
    </ligand>
</feature>
<dbReference type="GO" id="GO:0006020">
    <property type="term" value="P:inositol metabolic process"/>
    <property type="evidence" value="ECO:0007669"/>
    <property type="project" value="TreeGrafter"/>
</dbReference>
<dbReference type="AlphaFoldDB" id="A0A9D2G1H4"/>
<protein>
    <submittedName>
        <fullName evidence="6">Inositol monophosphatase family protein</fullName>
    </submittedName>
</protein>
<dbReference type="Pfam" id="PF00459">
    <property type="entry name" value="Inositol_P"/>
    <property type="match status" value="1"/>
</dbReference>
<dbReference type="Proteomes" id="UP000824106">
    <property type="component" value="Unassembled WGS sequence"/>
</dbReference>
<accession>A0A9D2G1H4</accession>
<evidence type="ECO:0000256" key="2">
    <source>
        <dbReference type="ARBA" id="ARBA00022723"/>
    </source>
</evidence>
<comment type="caution">
    <text evidence="6">The sequence shown here is derived from an EMBL/GenBank/DDBJ whole genome shotgun (WGS) entry which is preliminary data.</text>
</comment>
<evidence type="ECO:0000313" key="7">
    <source>
        <dbReference type="Proteomes" id="UP000824106"/>
    </source>
</evidence>
<feature type="binding site" evidence="5">
    <location>
        <position position="214"/>
    </location>
    <ligand>
        <name>Mg(2+)</name>
        <dbReference type="ChEBI" id="CHEBI:18420"/>
        <label>1</label>
        <note>catalytic</note>
    </ligand>
</feature>
<dbReference type="FunFam" id="3.30.540.10:FF:000003">
    <property type="entry name" value="Inositol-1-monophosphatase"/>
    <property type="match status" value="1"/>
</dbReference>
<sequence length="261" mass="29446">MEMTEQRDALIKEWLKEATKKIKESLKHDLEVEVKSSPNDLVTQMDRKIEKELVEKIKQHFPNDLIVSEEGFGDRVNKKDFEQKTVWFLDPIDGTLNFVLQNENYAVMLAVYEKGVGKQAYIYDVTHNKLYWGIKNKGVYCNEQRLPKMEDLPLAKGLFASNSMFLSNKQVSLNTEITKRAMGVRTLGSAGLEAVELVKGSTIAYVSYGLKPWDIAPGLVLIEESGGVVTQFDGTSVNILNIEPTIMATPTAQKEITELLQ</sequence>
<reference evidence="6" key="2">
    <citation type="submission" date="2021-04" db="EMBL/GenBank/DDBJ databases">
        <authorList>
            <person name="Gilroy R."/>
        </authorList>
    </citation>
    <scope>NUCLEOTIDE SEQUENCE</scope>
    <source>
        <strain evidence="6">CHK169-4300</strain>
    </source>
</reference>
<dbReference type="PANTHER" id="PTHR20854">
    <property type="entry name" value="INOSITOL MONOPHOSPHATASE"/>
    <property type="match status" value="1"/>
</dbReference>
<dbReference type="InterPro" id="IPR000760">
    <property type="entry name" value="Inositol_monophosphatase-like"/>
</dbReference>
<dbReference type="Gene3D" id="3.40.190.80">
    <property type="match status" value="1"/>
</dbReference>
<feature type="binding site" evidence="5">
    <location>
        <position position="93"/>
    </location>
    <ligand>
        <name>Mg(2+)</name>
        <dbReference type="ChEBI" id="CHEBI:18420"/>
        <label>2</label>
    </ligand>
</feature>
<proteinExistence type="predicted"/>
<feature type="binding site" evidence="5">
    <location>
        <position position="90"/>
    </location>
    <ligand>
        <name>Mg(2+)</name>
        <dbReference type="ChEBI" id="CHEBI:18420"/>
        <label>2</label>
    </ligand>
</feature>
<evidence type="ECO:0000256" key="1">
    <source>
        <dbReference type="ARBA" id="ARBA00001946"/>
    </source>
</evidence>
<keyword evidence="2 5" id="KW-0479">Metal-binding</keyword>
<comment type="cofactor">
    <cofactor evidence="1 5">
        <name>Mg(2+)</name>
        <dbReference type="ChEBI" id="CHEBI:18420"/>
    </cofactor>
</comment>
<keyword evidence="4 5" id="KW-0460">Magnesium</keyword>
<feature type="binding site" evidence="5">
    <location>
        <position position="69"/>
    </location>
    <ligand>
        <name>Mg(2+)</name>
        <dbReference type="ChEBI" id="CHEBI:18420"/>
        <label>1</label>
        <note>catalytic</note>
    </ligand>
</feature>
<dbReference type="SUPFAM" id="SSF56655">
    <property type="entry name" value="Carbohydrate phosphatase"/>
    <property type="match status" value="1"/>
</dbReference>
<dbReference type="Gene3D" id="3.30.540.10">
    <property type="entry name" value="Fructose-1,6-Bisphosphatase, subunit A, domain 1"/>
    <property type="match status" value="1"/>
</dbReference>
<evidence type="ECO:0000256" key="5">
    <source>
        <dbReference type="PIRSR" id="PIRSR600760-2"/>
    </source>
</evidence>
<dbReference type="GO" id="GO:0046872">
    <property type="term" value="F:metal ion binding"/>
    <property type="evidence" value="ECO:0007669"/>
    <property type="project" value="UniProtKB-KW"/>
</dbReference>
<dbReference type="CDD" id="cd01637">
    <property type="entry name" value="IMPase_like"/>
    <property type="match status" value="1"/>
</dbReference>
<evidence type="ECO:0000256" key="4">
    <source>
        <dbReference type="ARBA" id="ARBA00022842"/>
    </source>
</evidence>
<name>A0A9D2G1H4_9LACT</name>
<dbReference type="EMBL" id="DXAZ01000033">
    <property type="protein sequence ID" value="HIZ70576.1"/>
    <property type="molecule type" value="Genomic_DNA"/>
</dbReference>
<evidence type="ECO:0000256" key="3">
    <source>
        <dbReference type="ARBA" id="ARBA00022801"/>
    </source>
</evidence>
<dbReference type="GO" id="GO:0007165">
    <property type="term" value="P:signal transduction"/>
    <property type="evidence" value="ECO:0007669"/>
    <property type="project" value="TreeGrafter"/>
</dbReference>
<dbReference type="GO" id="GO:0008934">
    <property type="term" value="F:inositol monophosphate 1-phosphatase activity"/>
    <property type="evidence" value="ECO:0007669"/>
    <property type="project" value="TreeGrafter"/>
</dbReference>
<organism evidence="6 7">
    <name type="scientific">Candidatus Atopostipes pullistercoris</name>
    <dbReference type="NCBI Taxonomy" id="2838467"/>
    <lineage>
        <taxon>Bacteria</taxon>
        <taxon>Bacillati</taxon>
        <taxon>Bacillota</taxon>
        <taxon>Bacilli</taxon>
        <taxon>Lactobacillales</taxon>
        <taxon>Carnobacteriaceae</taxon>
        <taxon>Atopostipes</taxon>
    </lineage>
</organism>